<name>A0A378LS64_9GAMM</name>
<gene>
    <name evidence="1" type="ORF">NCTC11532_01821</name>
</gene>
<accession>A0A378LS64</accession>
<evidence type="ECO:0000313" key="2">
    <source>
        <dbReference type="Proteomes" id="UP000255297"/>
    </source>
</evidence>
<dbReference type="Proteomes" id="UP000255297">
    <property type="component" value="Unassembled WGS sequence"/>
</dbReference>
<dbReference type="RefSeq" id="WP_031565213.1">
    <property type="nucleotide sequence ID" value="NZ_CAAAIS010000001.1"/>
</dbReference>
<dbReference type="AlphaFoldDB" id="A0A378LS64"/>
<evidence type="ECO:0000313" key="1">
    <source>
        <dbReference type="EMBL" id="STY29623.1"/>
    </source>
</evidence>
<dbReference type="EMBL" id="UGPB01000001">
    <property type="protein sequence ID" value="STY29623.1"/>
    <property type="molecule type" value="Genomic_DNA"/>
</dbReference>
<dbReference type="OrthoDB" id="5654120at2"/>
<sequence>MAEYLIQCAVTKNNQLVISCYHNTIATKMAFRTLMAAQEKKFTFPDKAGAIPSDLGNINRLILEQLVSIRDILKEKDIAISSVVYSGDVNFGAPGHKQLPSILLDSTLHKIFKDIPVIAILESENIDIIEYAAGVHLRDYAARHESDFPHTPVLIQTKRSKEPFYNSSKRLKELTAPTAPSTEEVPTSAAPAVAVEEVITAAPPSADTRALGEDITSAAPSADAVVEKATTAIPPRAGAVAVVETIKKGALPFDFFKAAPSPGTGDDDKVAVMTEEADLISVSAS</sequence>
<protein>
    <submittedName>
        <fullName evidence="1">Uncharacterized protein</fullName>
    </submittedName>
</protein>
<reference evidence="1 2" key="1">
    <citation type="submission" date="2018-06" db="EMBL/GenBank/DDBJ databases">
        <authorList>
            <consortium name="Pathogen Informatics"/>
            <person name="Doyle S."/>
        </authorList>
    </citation>
    <scope>NUCLEOTIDE SEQUENCE [LARGE SCALE GENOMIC DNA]</scope>
    <source>
        <strain evidence="1 2">NCTC11532</strain>
    </source>
</reference>
<proteinExistence type="predicted"/>
<keyword evidence="2" id="KW-1185">Reference proteome</keyword>
<organism evidence="1 2">
    <name type="scientific">Legionella wadsworthii</name>
    <dbReference type="NCBI Taxonomy" id="28088"/>
    <lineage>
        <taxon>Bacteria</taxon>
        <taxon>Pseudomonadati</taxon>
        <taxon>Pseudomonadota</taxon>
        <taxon>Gammaproteobacteria</taxon>
        <taxon>Legionellales</taxon>
        <taxon>Legionellaceae</taxon>
        <taxon>Legionella</taxon>
    </lineage>
</organism>